<accession>A0ABT8J4Q4</accession>
<dbReference type="InterPro" id="IPR047961">
    <property type="entry name" value="Transp_suffix-like"/>
</dbReference>
<keyword evidence="3" id="KW-1185">Reference proteome</keyword>
<protein>
    <submittedName>
        <fullName evidence="2">Transporter suffix domain-containing protein</fullName>
    </submittedName>
</protein>
<dbReference type="EMBL" id="JAROCD010000001">
    <property type="protein sequence ID" value="MDN4599977.1"/>
    <property type="molecule type" value="Genomic_DNA"/>
</dbReference>
<feature type="transmembrane region" description="Helical" evidence="1">
    <location>
        <begin position="50"/>
        <end position="71"/>
    </location>
</feature>
<evidence type="ECO:0000313" key="3">
    <source>
        <dbReference type="Proteomes" id="UP001174205"/>
    </source>
</evidence>
<dbReference type="Proteomes" id="UP001174205">
    <property type="component" value="Unassembled WGS sequence"/>
</dbReference>
<keyword evidence="1" id="KW-0812">Transmembrane</keyword>
<name>A0ABT8J4Q4_9BACL</name>
<evidence type="ECO:0000313" key="2">
    <source>
        <dbReference type="EMBL" id="MDN4599977.1"/>
    </source>
</evidence>
<reference evidence="2" key="1">
    <citation type="submission" date="2023-03" db="EMBL/GenBank/DDBJ databases">
        <title>MT1 and MT2 Draft Genomes of Novel Species.</title>
        <authorList>
            <person name="Venkateswaran K."/>
        </authorList>
    </citation>
    <scope>NUCLEOTIDE SEQUENCE</scope>
    <source>
        <strain evidence="2">F6_3S_P_1C</strain>
    </source>
</reference>
<dbReference type="NCBIfam" id="NF033684">
    <property type="entry name" value="suffix_2_RND"/>
    <property type="match status" value="1"/>
</dbReference>
<gene>
    <name evidence="2" type="ORF">P5G61_01960</name>
</gene>
<dbReference type="RefSeq" id="WP_301243900.1">
    <property type="nucleotide sequence ID" value="NZ_JAROCD010000001.1"/>
</dbReference>
<feature type="transmembrane region" description="Helical" evidence="1">
    <location>
        <begin position="16"/>
        <end position="38"/>
    </location>
</feature>
<keyword evidence="1" id="KW-0472">Membrane</keyword>
<comment type="caution">
    <text evidence="2">The sequence shown here is derived from an EMBL/GenBank/DDBJ whole genome shotgun (WGS) entry which is preliminary data.</text>
</comment>
<evidence type="ECO:0000256" key="1">
    <source>
        <dbReference type="SAM" id="Phobius"/>
    </source>
</evidence>
<keyword evidence="1" id="KW-1133">Transmembrane helix</keyword>
<sequence>MKKENVSNGDKKKKPFLFKLGIALLILYPILWAFAAIVPFTPFPIHIKTTVITACIVVGEIFFLIGAAFVGKEVVTKYKSKLNPKNWRRKGDKQKDEK</sequence>
<organism evidence="2 3">
    <name type="scientific">Paenibacillus vandeheii</name>
    <dbReference type="NCBI Taxonomy" id="3035917"/>
    <lineage>
        <taxon>Bacteria</taxon>
        <taxon>Bacillati</taxon>
        <taxon>Bacillota</taxon>
        <taxon>Bacilli</taxon>
        <taxon>Bacillales</taxon>
        <taxon>Paenibacillaceae</taxon>
        <taxon>Paenibacillus</taxon>
    </lineage>
</organism>
<proteinExistence type="predicted"/>